<evidence type="ECO:0000259" key="3">
    <source>
        <dbReference type="Pfam" id="PF08652"/>
    </source>
</evidence>
<dbReference type="GO" id="GO:0000956">
    <property type="term" value="P:nuclear-transcribed mRNA catabolic process"/>
    <property type="evidence" value="ECO:0007669"/>
    <property type="project" value="TreeGrafter"/>
</dbReference>
<dbReference type="GO" id="GO:0000166">
    <property type="term" value="F:nucleotide binding"/>
    <property type="evidence" value="ECO:0007669"/>
    <property type="project" value="UniProtKB-KW"/>
</dbReference>
<dbReference type="GO" id="GO:0004518">
    <property type="term" value="F:nuclease activity"/>
    <property type="evidence" value="ECO:0007669"/>
    <property type="project" value="UniProtKB-KW"/>
</dbReference>
<name>A0AAD4KC13_9MUSC</name>
<dbReference type="GO" id="GO:0005829">
    <property type="term" value="C:cytosol"/>
    <property type="evidence" value="ECO:0007669"/>
    <property type="project" value="TreeGrafter"/>
</dbReference>
<feature type="domain" description="RAI1-like" evidence="3">
    <location>
        <begin position="36"/>
        <end position="384"/>
    </location>
</feature>
<dbReference type="GO" id="GO:0003723">
    <property type="term" value="F:RNA binding"/>
    <property type="evidence" value="ECO:0007669"/>
    <property type="project" value="UniProtKB-KW"/>
</dbReference>
<evidence type="ECO:0000256" key="1">
    <source>
        <dbReference type="ARBA" id="ARBA00006562"/>
    </source>
</evidence>
<dbReference type="GO" id="GO:0005634">
    <property type="term" value="C:nucleus"/>
    <property type="evidence" value="ECO:0007669"/>
    <property type="project" value="UniProtKB-SubCell"/>
</dbReference>
<accession>A0AAD4KC13</accession>
<keyword evidence="2" id="KW-0694">RNA-binding</keyword>
<dbReference type="InterPro" id="IPR039039">
    <property type="entry name" value="RAI1-like_fam"/>
</dbReference>
<dbReference type="GO" id="GO:0110155">
    <property type="term" value="P:NAD-cap decapping"/>
    <property type="evidence" value="ECO:0007669"/>
    <property type="project" value="TreeGrafter"/>
</dbReference>
<keyword evidence="2" id="KW-0378">Hydrolase</keyword>
<dbReference type="Pfam" id="PF08652">
    <property type="entry name" value="RAI1"/>
    <property type="match status" value="1"/>
</dbReference>
<dbReference type="GO" id="GO:0046872">
    <property type="term" value="F:metal ion binding"/>
    <property type="evidence" value="ECO:0007669"/>
    <property type="project" value="UniProtKB-KW"/>
</dbReference>
<dbReference type="PANTHER" id="PTHR12395">
    <property type="entry name" value="DOM-3 RELATED"/>
    <property type="match status" value="1"/>
</dbReference>
<keyword evidence="2" id="KW-0539">Nucleus</keyword>
<comment type="caution">
    <text evidence="4">The sequence shown here is derived from an EMBL/GenBank/DDBJ whole genome shotgun (WGS) entry which is preliminary data.</text>
</comment>
<evidence type="ECO:0000313" key="5">
    <source>
        <dbReference type="Proteomes" id="UP001200034"/>
    </source>
</evidence>
<organism evidence="4 5">
    <name type="scientific">Drosophila rubida</name>
    <dbReference type="NCBI Taxonomy" id="30044"/>
    <lineage>
        <taxon>Eukaryota</taxon>
        <taxon>Metazoa</taxon>
        <taxon>Ecdysozoa</taxon>
        <taxon>Arthropoda</taxon>
        <taxon>Hexapoda</taxon>
        <taxon>Insecta</taxon>
        <taxon>Pterygota</taxon>
        <taxon>Neoptera</taxon>
        <taxon>Endopterygota</taxon>
        <taxon>Diptera</taxon>
        <taxon>Brachycera</taxon>
        <taxon>Muscomorpha</taxon>
        <taxon>Ephydroidea</taxon>
        <taxon>Drosophilidae</taxon>
        <taxon>Drosophila</taxon>
    </lineage>
</organism>
<sequence>MSTAKKKRGDRGTLYANVHLHRSGTNYTGVFPHLSRPRPIGCYSINEACQFQDDTSNACYLRLPPHSEFPLDLNAGIKQVQRKGVKQKYHNIHQLFQYICIHQERLLQKSDTNADNGAIKLPYEFVTFRGILRQIMCTPYERRKDYRLMATRFNGTIYLAKVETEADIIERETMSGQMKTMCSWGYKFEQYCTTPDPKVAPDTSTPVNENKEFACIYDCELNGLRLFYGAEMDGIKSDVSVDLNDPKQLEAAEFVELKTCAKELNYYQKRAFDSNKTLNWWCQSFLVGIRSIYVGLRDRAGFTREIKEFAVNTLHCNKPWSPAAVSTFLANFLKELKLVMERIDKSDAIVMVDFKAGQGRVSYTVLPGDNVQDEEEQFLPPWYRQLFVEQTPPSHE</sequence>
<gene>
    <name evidence="4" type="ORF">KR093_009768</name>
</gene>
<keyword evidence="5" id="KW-1185">Reference proteome</keyword>
<reference evidence="4" key="1">
    <citation type="journal article" date="2021" name="Mol. Ecol. Resour.">
        <title>Phylogenomic analyses of the genus Drosophila reveals genomic signals of climate adaptation.</title>
        <authorList>
            <person name="Li F."/>
            <person name="Rane R.V."/>
            <person name="Luria V."/>
            <person name="Xiong Z."/>
            <person name="Chen J."/>
            <person name="Li Z."/>
            <person name="Catullo R.A."/>
            <person name="Griffin P.C."/>
            <person name="Schiffer M."/>
            <person name="Pearce S."/>
            <person name="Lee S.F."/>
            <person name="McElroy K."/>
            <person name="Stocker A."/>
            <person name="Shirriffs J."/>
            <person name="Cockerell F."/>
            <person name="Coppin C."/>
            <person name="Sgro C.M."/>
            <person name="Karger A."/>
            <person name="Cain J.W."/>
            <person name="Weber J.A."/>
            <person name="Santpere G."/>
            <person name="Kirschner M.W."/>
            <person name="Hoffmann A.A."/>
            <person name="Oakeshott J.G."/>
            <person name="Zhang G."/>
        </authorList>
    </citation>
    <scope>NUCLEOTIDE SEQUENCE</scope>
    <source>
        <strain evidence="4">BGI-SZ-2011g</strain>
    </source>
</reference>
<keyword evidence="2" id="KW-0540">Nuclease</keyword>
<dbReference type="GO" id="GO:0034353">
    <property type="term" value="F:mRNA 5'-diphosphatase activity"/>
    <property type="evidence" value="ECO:0007669"/>
    <property type="project" value="TreeGrafter"/>
</dbReference>
<dbReference type="PANTHER" id="PTHR12395:SF9">
    <property type="entry name" value="DECAPPING AND EXORIBONUCLEASE PROTEIN"/>
    <property type="match status" value="1"/>
</dbReference>
<proteinExistence type="inferred from homology"/>
<evidence type="ECO:0000256" key="2">
    <source>
        <dbReference type="RuleBase" id="RU367113"/>
    </source>
</evidence>
<protein>
    <recommendedName>
        <fullName evidence="2">Decapping nuclease</fullName>
        <ecNumber evidence="2">3.6.1.-</ecNumber>
    </recommendedName>
</protein>
<evidence type="ECO:0000313" key="4">
    <source>
        <dbReference type="EMBL" id="KAH8387834.1"/>
    </source>
</evidence>
<comment type="cofactor">
    <cofactor evidence="2">
        <name>a divalent metal cation</name>
        <dbReference type="ChEBI" id="CHEBI:60240"/>
    </cofactor>
</comment>
<comment type="function">
    <text evidence="2">Decapping enzyme for NAD-capped RNAs: specifically hydrolyzes the nicotinamide adenine dinucleotide (NAD) cap from a subset of RNAs by removing the entire NAD moiety from the 5'-end of an NAD-capped RNA.</text>
</comment>
<comment type="similarity">
    <text evidence="1 2">Belongs to the DXO/Dom3Z family.</text>
</comment>
<dbReference type="InterPro" id="IPR013961">
    <property type="entry name" value="RAI1"/>
</dbReference>
<comment type="subcellular location">
    <subcellularLocation>
        <location evidence="2">Nucleus</location>
    </subcellularLocation>
</comment>
<dbReference type="EMBL" id="JAJJHW010000095">
    <property type="protein sequence ID" value="KAH8387834.1"/>
    <property type="molecule type" value="Genomic_DNA"/>
</dbReference>
<dbReference type="EC" id="3.6.1.-" evidence="2"/>
<keyword evidence="2" id="KW-0479">Metal-binding</keyword>
<keyword evidence="2" id="KW-0547">Nucleotide-binding</keyword>
<dbReference type="Proteomes" id="UP001200034">
    <property type="component" value="Unassembled WGS sequence"/>
</dbReference>
<dbReference type="AlphaFoldDB" id="A0AAD4KC13"/>